<accession>A0AAV7D114</accession>
<dbReference type="SUPFAM" id="SSF48726">
    <property type="entry name" value="Immunoglobulin"/>
    <property type="match status" value="1"/>
</dbReference>
<dbReference type="Gene3D" id="2.60.40.10">
    <property type="entry name" value="Immunoglobulins"/>
    <property type="match status" value="1"/>
</dbReference>
<dbReference type="Pfam" id="PF07686">
    <property type="entry name" value="V-set"/>
    <property type="match status" value="1"/>
</dbReference>
<evidence type="ECO:0000313" key="3">
    <source>
        <dbReference type="EMBL" id="KAG8591110.1"/>
    </source>
</evidence>
<sequence>MPSLLFLLFTCFLYIKGGHGQITLTQTPNIISVPLDGAVKIVCESSTSLFYSGISKHELNWFQQKVGQKPKLIISYATERLEDVPTRFSGSVSGLNYTLSIQRVQQEDEAEYFCLQYFKYPALTVI</sequence>
<dbReference type="InterPro" id="IPR003599">
    <property type="entry name" value="Ig_sub"/>
</dbReference>
<dbReference type="PANTHER" id="PTHR23267">
    <property type="entry name" value="IMMUNOGLOBULIN LIGHT CHAIN"/>
    <property type="match status" value="1"/>
</dbReference>
<evidence type="ECO:0000259" key="2">
    <source>
        <dbReference type="PROSITE" id="PS50835"/>
    </source>
</evidence>
<name>A0AAV7D114_ENGPU</name>
<dbReference type="SMART" id="SM00409">
    <property type="entry name" value="IG"/>
    <property type="match status" value="1"/>
</dbReference>
<dbReference type="Proteomes" id="UP000824782">
    <property type="component" value="Unassembled WGS sequence"/>
</dbReference>
<gene>
    <name evidence="3" type="ORF">GDO81_000034</name>
</gene>
<feature type="signal peptide" evidence="1">
    <location>
        <begin position="1"/>
        <end position="20"/>
    </location>
</feature>
<protein>
    <recommendedName>
        <fullName evidence="2">Ig-like domain-containing protein</fullName>
    </recommendedName>
</protein>
<evidence type="ECO:0000256" key="1">
    <source>
        <dbReference type="SAM" id="SignalP"/>
    </source>
</evidence>
<dbReference type="InterPro" id="IPR036179">
    <property type="entry name" value="Ig-like_dom_sf"/>
</dbReference>
<dbReference type="SMART" id="SM00406">
    <property type="entry name" value="IGv"/>
    <property type="match status" value="1"/>
</dbReference>
<feature type="domain" description="Ig-like" evidence="2">
    <location>
        <begin position="2"/>
        <end position="114"/>
    </location>
</feature>
<dbReference type="InterPro" id="IPR050150">
    <property type="entry name" value="IgV_Light_Chain"/>
</dbReference>
<organism evidence="3 4">
    <name type="scientific">Engystomops pustulosus</name>
    <name type="common">Tungara frog</name>
    <name type="synonym">Physalaemus pustulosus</name>
    <dbReference type="NCBI Taxonomy" id="76066"/>
    <lineage>
        <taxon>Eukaryota</taxon>
        <taxon>Metazoa</taxon>
        <taxon>Chordata</taxon>
        <taxon>Craniata</taxon>
        <taxon>Vertebrata</taxon>
        <taxon>Euteleostomi</taxon>
        <taxon>Amphibia</taxon>
        <taxon>Batrachia</taxon>
        <taxon>Anura</taxon>
        <taxon>Neobatrachia</taxon>
        <taxon>Hyloidea</taxon>
        <taxon>Leptodactylidae</taxon>
        <taxon>Leiuperinae</taxon>
        <taxon>Engystomops</taxon>
    </lineage>
</organism>
<keyword evidence="4" id="KW-1185">Reference proteome</keyword>
<dbReference type="PROSITE" id="PS50835">
    <property type="entry name" value="IG_LIKE"/>
    <property type="match status" value="1"/>
</dbReference>
<dbReference type="EMBL" id="WNYA01000001">
    <property type="protein sequence ID" value="KAG8591110.1"/>
    <property type="molecule type" value="Genomic_DNA"/>
</dbReference>
<proteinExistence type="predicted"/>
<dbReference type="InterPro" id="IPR007110">
    <property type="entry name" value="Ig-like_dom"/>
</dbReference>
<comment type="caution">
    <text evidence="3">The sequence shown here is derived from an EMBL/GenBank/DDBJ whole genome shotgun (WGS) entry which is preliminary data.</text>
</comment>
<dbReference type="InterPro" id="IPR013106">
    <property type="entry name" value="Ig_V-set"/>
</dbReference>
<evidence type="ECO:0000313" key="4">
    <source>
        <dbReference type="Proteomes" id="UP000824782"/>
    </source>
</evidence>
<keyword evidence="1" id="KW-0732">Signal</keyword>
<reference evidence="3" key="1">
    <citation type="thesis" date="2020" institute="ProQuest LLC" country="789 East Eisenhower Parkway, Ann Arbor, MI, USA">
        <title>Comparative Genomics and Chromosome Evolution.</title>
        <authorList>
            <person name="Mudd A.B."/>
        </authorList>
    </citation>
    <scope>NUCLEOTIDE SEQUENCE</scope>
    <source>
        <strain evidence="3">237g6f4</strain>
        <tissue evidence="3">Blood</tissue>
    </source>
</reference>
<feature type="chain" id="PRO_5043675483" description="Ig-like domain-containing protein" evidence="1">
    <location>
        <begin position="21"/>
        <end position="126"/>
    </location>
</feature>
<dbReference type="AlphaFoldDB" id="A0AAV7D114"/>
<dbReference type="InterPro" id="IPR013783">
    <property type="entry name" value="Ig-like_fold"/>
</dbReference>